<dbReference type="EMBL" id="MW460246">
    <property type="protein sequence ID" value="QRE00460.1"/>
    <property type="molecule type" value="Genomic_DNA"/>
</dbReference>
<accession>A0A889IQG9</accession>
<sequence>MSKEIFLKGKVEVSPLYPSDEDCRGKFDNESIQSVLVDTPLAILTLTGSVAQLKELSRAINSAADALRNFECAHNDLQLKWRIPE</sequence>
<proteinExistence type="predicted"/>
<protein>
    <submittedName>
        <fullName evidence="1">Uncharacterized protein</fullName>
    </submittedName>
</protein>
<evidence type="ECO:0000313" key="1">
    <source>
        <dbReference type="EMBL" id="QRE00460.1"/>
    </source>
</evidence>
<dbReference type="Proteomes" id="UP000622430">
    <property type="component" value="Segment"/>
</dbReference>
<keyword evidence="2" id="KW-1185">Reference proteome</keyword>
<evidence type="ECO:0000313" key="2">
    <source>
        <dbReference type="Proteomes" id="UP000622430"/>
    </source>
</evidence>
<name>A0A889IQG9_9CAUD</name>
<reference evidence="1" key="1">
    <citation type="submission" date="2021-01" db="EMBL/GenBank/DDBJ databases">
        <authorList>
            <person name="Rakov C."/>
            <person name="Alkalay-Oren S."/>
            <person name="Coppenhagen-Glazer S."/>
            <person name="Hazan R."/>
        </authorList>
    </citation>
    <scope>NUCLEOTIDE SEQUENCE</scope>
</reference>
<organism evidence="1 2">
    <name type="scientific">Burkholderia phage BCSR52</name>
    <dbReference type="NCBI Taxonomy" id="2805748"/>
    <lineage>
        <taxon>Viruses</taxon>
        <taxon>Duplodnaviria</taxon>
        <taxon>Heunggongvirae</taxon>
        <taxon>Uroviricota</taxon>
        <taxon>Caudoviricetes</taxon>
        <taxon>Lindbergviridae</taxon>
        <taxon>Irusalimvirus</taxon>
        <taxon>Irusalimvirus BCSR52</taxon>
    </lineage>
</organism>